<feature type="transmembrane region" description="Helical" evidence="13">
    <location>
        <begin position="42"/>
        <end position="65"/>
    </location>
</feature>
<evidence type="ECO:0000256" key="13">
    <source>
        <dbReference type="SAM" id="Phobius"/>
    </source>
</evidence>
<evidence type="ECO:0000313" key="15">
    <source>
        <dbReference type="Ensembl" id="ENSVKKP00000012708.1"/>
    </source>
</evidence>
<evidence type="ECO:0000256" key="7">
    <source>
        <dbReference type="ARBA" id="ARBA00022989"/>
    </source>
</evidence>
<evidence type="ECO:0000313" key="16">
    <source>
        <dbReference type="Proteomes" id="UP000694545"/>
    </source>
</evidence>
<dbReference type="GO" id="GO:0005886">
    <property type="term" value="C:plasma membrane"/>
    <property type="evidence" value="ECO:0007669"/>
    <property type="project" value="UniProtKB-SubCell"/>
</dbReference>
<feature type="transmembrane region" description="Helical" evidence="13">
    <location>
        <begin position="221"/>
        <end position="245"/>
    </location>
</feature>
<keyword evidence="6" id="KW-0552">Olfaction</keyword>
<evidence type="ECO:0000256" key="2">
    <source>
        <dbReference type="ARBA" id="ARBA00004651"/>
    </source>
</evidence>
<sequence>HRPAQLTLLPHSFPSRAMDENQTKHPDFLLLGLASWPEHEHLFLALFFTLYLLNMLGNLLIILLICSNGQLLHAPMYFFLSHFSFMDISVTSTTIPKMLHNLYMGRKNITYASCLAQMYFFMAFDPTKNFLLGAMALDCCMAICQPLHYPVVMSPTRCHIMVSIAWLLAHLHSLMHTVLMSQQSFCDQDIHHFFCDSQPLLVMACSEKHLNEMLNFFEGGIIIIGNFLLILVSYALIVHAVLWVPSAQGQGKAFQTCASHLIVVTLFYGTAIGVYFQSLSTYSGDKDKVATVMYTVVTPMLNLFIYSLRNADMKAALHRSLAKLRNIIYSHSSATSTLGGTVL</sequence>
<keyword evidence="8" id="KW-0297">G-protein coupled receptor</keyword>
<dbReference type="OMA" id="MLTQRKT"/>
<evidence type="ECO:0000256" key="5">
    <source>
        <dbReference type="ARBA" id="ARBA00022692"/>
    </source>
</evidence>
<comment type="subcellular location">
    <subcellularLocation>
        <location evidence="2">Cell membrane</location>
        <topology evidence="2">Multi-pass membrane protein</topology>
    </subcellularLocation>
</comment>
<evidence type="ECO:0000256" key="1">
    <source>
        <dbReference type="ARBA" id="ARBA00002936"/>
    </source>
</evidence>
<feature type="transmembrane region" description="Helical" evidence="13">
    <location>
        <begin position="160"/>
        <end position="179"/>
    </location>
</feature>
<dbReference type="PANTHER" id="PTHR48001">
    <property type="entry name" value="OLFACTORY RECEPTOR"/>
    <property type="match status" value="1"/>
</dbReference>
<keyword evidence="16" id="KW-1185">Reference proteome</keyword>
<dbReference type="PRINTS" id="PR00237">
    <property type="entry name" value="GPCRRHODOPSN"/>
</dbReference>
<evidence type="ECO:0000256" key="10">
    <source>
        <dbReference type="ARBA" id="ARBA00023157"/>
    </source>
</evidence>
<evidence type="ECO:0000256" key="8">
    <source>
        <dbReference type="ARBA" id="ARBA00023040"/>
    </source>
</evidence>
<dbReference type="SUPFAM" id="SSF81321">
    <property type="entry name" value="Family A G protein-coupled receptor-like"/>
    <property type="match status" value="1"/>
</dbReference>
<accession>A0A8D2KWM0</accession>
<dbReference type="PROSITE" id="PS50262">
    <property type="entry name" value="G_PROTEIN_RECEP_F1_2"/>
    <property type="match status" value="1"/>
</dbReference>
<feature type="transmembrane region" description="Helical" evidence="13">
    <location>
        <begin position="130"/>
        <end position="148"/>
    </location>
</feature>
<dbReference type="Pfam" id="PF13853">
    <property type="entry name" value="7tm_4"/>
    <property type="match status" value="1"/>
</dbReference>
<protein>
    <recommendedName>
        <fullName evidence="14">G-protein coupled receptors family 1 profile domain-containing protein</fullName>
    </recommendedName>
</protein>
<name>A0A8D2KWM0_VARKO</name>
<keyword evidence="11" id="KW-0675">Receptor</keyword>
<dbReference type="GO" id="GO:0004930">
    <property type="term" value="F:G protein-coupled receptor activity"/>
    <property type="evidence" value="ECO:0007669"/>
    <property type="project" value="UniProtKB-KW"/>
</dbReference>
<dbReference type="PRINTS" id="PR00245">
    <property type="entry name" value="OLFACTORYR"/>
</dbReference>
<dbReference type="GO" id="GO:0004984">
    <property type="term" value="F:olfactory receptor activity"/>
    <property type="evidence" value="ECO:0007669"/>
    <property type="project" value="InterPro"/>
</dbReference>
<evidence type="ECO:0000256" key="3">
    <source>
        <dbReference type="ARBA" id="ARBA00022475"/>
    </source>
</evidence>
<dbReference type="Proteomes" id="UP000694545">
    <property type="component" value="Unplaced"/>
</dbReference>
<evidence type="ECO:0000259" key="14">
    <source>
        <dbReference type="PROSITE" id="PS50262"/>
    </source>
</evidence>
<keyword evidence="10" id="KW-1015">Disulfide bond</keyword>
<reference evidence="15" key="2">
    <citation type="submission" date="2025-09" db="UniProtKB">
        <authorList>
            <consortium name="Ensembl"/>
        </authorList>
    </citation>
    <scope>IDENTIFICATION</scope>
</reference>
<proteinExistence type="predicted"/>
<keyword evidence="3" id="KW-1003">Cell membrane</keyword>
<keyword evidence="12" id="KW-0807">Transducer</keyword>
<dbReference type="InterPro" id="IPR000276">
    <property type="entry name" value="GPCR_Rhodpsn"/>
</dbReference>
<keyword evidence="4" id="KW-0716">Sensory transduction</keyword>
<dbReference type="Gene3D" id="1.20.1070.10">
    <property type="entry name" value="Rhodopsin 7-helix transmembrane proteins"/>
    <property type="match status" value="1"/>
</dbReference>
<evidence type="ECO:0000256" key="4">
    <source>
        <dbReference type="ARBA" id="ARBA00022606"/>
    </source>
</evidence>
<keyword evidence="9 13" id="KW-0472">Membrane</keyword>
<comment type="function">
    <text evidence="1">Odorant receptor.</text>
</comment>
<feature type="transmembrane region" description="Helical" evidence="13">
    <location>
        <begin position="77"/>
        <end position="96"/>
    </location>
</feature>
<dbReference type="InterPro" id="IPR000725">
    <property type="entry name" value="Olfact_rcpt"/>
</dbReference>
<keyword evidence="5 13" id="KW-0812">Transmembrane</keyword>
<keyword evidence="7 13" id="KW-1133">Transmembrane helix</keyword>
<evidence type="ECO:0000256" key="12">
    <source>
        <dbReference type="ARBA" id="ARBA00023224"/>
    </source>
</evidence>
<evidence type="ECO:0000256" key="9">
    <source>
        <dbReference type="ARBA" id="ARBA00023136"/>
    </source>
</evidence>
<organism evidence="15 16">
    <name type="scientific">Varanus komodoensis</name>
    <name type="common">Komodo dragon</name>
    <dbReference type="NCBI Taxonomy" id="61221"/>
    <lineage>
        <taxon>Eukaryota</taxon>
        <taxon>Metazoa</taxon>
        <taxon>Chordata</taxon>
        <taxon>Craniata</taxon>
        <taxon>Vertebrata</taxon>
        <taxon>Euteleostomi</taxon>
        <taxon>Lepidosauria</taxon>
        <taxon>Squamata</taxon>
        <taxon>Bifurcata</taxon>
        <taxon>Unidentata</taxon>
        <taxon>Episquamata</taxon>
        <taxon>Toxicofera</taxon>
        <taxon>Anguimorpha</taxon>
        <taxon>Paleoanguimorpha</taxon>
        <taxon>Varanoidea</taxon>
        <taxon>Varanidae</taxon>
        <taxon>Varanus</taxon>
    </lineage>
</organism>
<evidence type="ECO:0000256" key="6">
    <source>
        <dbReference type="ARBA" id="ARBA00022725"/>
    </source>
</evidence>
<feature type="transmembrane region" description="Helical" evidence="13">
    <location>
        <begin position="257"/>
        <end position="277"/>
    </location>
</feature>
<dbReference type="FunFam" id="1.20.1070.10:FF:000082">
    <property type="entry name" value="Olfactory receptor 1A1"/>
    <property type="match status" value="1"/>
</dbReference>
<feature type="transmembrane region" description="Helical" evidence="13">
    <location>
        <begin position="289"/>
        <end position="308"/>
    </location>
</feature>
<reference evidence="15" key="1">
    <citation type="submission" date="2025-08" db="UniProtKB">
        <authorList>
            <consortium name="Ensembl"/>
        </authorList>
    </citation>
    <scope>IDENTIFICATION</scope>
</reference>
<dbReference type="Ensembl" id="ENSVKKT00000013014.1">
    <property type="protein sequence ID" value="ENSVKKP00000012708.1"/>
    <property type="gene ID" value="ENSVKKG00000008818.1"/>
</dbReference>
<dbReference type="InterPro" id="IPR017452">
    <property type="entry name" value="GPCR_Rhodpsn_7TM"/>
</dbReference>
<dbReference type="AlphaFoldDB" id="A0A8D2KWM0"/>
<evidence type="ECO:0000256" key="11">
    <source>
        <dbReference type="ARBA" id="ARBA00023170"/>
    </source>
</evidence>
<feature type="domain" description="G-protein coupled receptors family 1 profile" evidence="14">
    <location>
        <begin position="57"/>
        <end position="306"/>
    </location>
</feature>